<evidence type="ECO:0000256" key="1">
    <source>
        <dbReference type="SAM" id="Phobius"/>
    </source>
</evidence>
<comment type="caution">
    <text evidence="2">The sequence shown here is derived from an EMBL/GenBank/DDBJ whole genome shotgun (WGS) entry which is preliminary data.</text>
</comment>
<feature type="transmembrane region" description="Helical" evidence="1">
    <location>
        <begin position="61"/>
        <end position="83"/>
    </location>
</feature>
<organism evidence="2 3">
    <name type="scientific">Neomoorella humiferrea</name>
    <dbReference type="NCBI Taxonomy" id="676965"/>
    <lineage>
        <taxon>Bacteria</taxon>
        <taxon>Bacillati</taxon>
        <taxon>Bacillota</taxon>
        <taxon>Clostridia</taxon>
        <taxon>Neomoorellales</taxon>
        <taxon>Neomoorellaceae</taxon>
        <taxon>Neomoorella</taxon>
    </lineage>
</organism>
<proteinExistence type="predicted"/>
<evidence type="ECO:0000313" key="2">
    <source>
        <dbReference type="EMBL" id="PRR73939.1"/>
    </source>
</evidence>
<feature type="transmembrane region" description="Helical" evidence="1">
    <location>
        <begin position="257"/>
        <end position="277"/>
    </location>
</feature>
<feature type="transmembrane region" description="Helical" evidence="1">
    <location>
        <begin position="225"/>
        <end position="245"/>
    </location>
</feature>
<dbReference type="Proteomes" id="UP000238415">
    <property type="component" value="Unassembled WGS sequence"/>
</dbReference>
<evidence type="ECO:0000313" key="3">
    <source>
        <dbReference type="Proteomes" id="UP000238415"/>
    </source>
</evidence>
<dbReference type="PANTHER" id="PTHR41324:SF1">
    <property type="entry name" value="DUF2232 DOMAIN-CONTAINING PROTEIN"/>
    <property type="match status" value="1"/>
</dbReference>
<feature type="transmembrane region" description="Helical" evidence="1">
    <location>
        <begin position="180"/>
        <end position="205"/>
    </location>
</feature>
<protein>
    <recommendedName>
        <fullName evidence="4">DUF2232 domain-containing protein</fullName>
    </recommendedName>
</protein>
<dbReference type="PANTHER" id="PTHR41324">
    <property type="entry name" value="MEMBRANE PROTEIN-RELATED"/>
    <property type="match status" value="1"/>
</dbReference>
<dbReference type="RefSeq" id="WP_106005065.1">
    <property type="nucleotide sequence ID" value="NZ_CP136419.1"/>
</dbReference>
<feature type="transmembrane region" description="Helical" evidence="1">
    <location>
        <begin position="31"/>
        <end position="49"/>
    </location>
</feature>
<accession>A0A2T0AU23</accession>
<keyword evidence="1" id="KW-0812">Transmembrane</keyword>
<dbReference type="OrthoDB" id="1726902at2"/>
<dbReference type="InterPro" id="IPR018710">
    <property type="entry name" value="DUF2232"/>
</dbReference>
<name>A0A2T0AU23_9FIRM</name>
<dbReference type="EMBL" id="PVXM01000015">
    <property type="protein sequence ID" value="PRR73939.1"/>
    <property type="molecule type" value="Genomic_DNA"/>
</dbReference>
<dbReference type="Pfam" id="PF09991">
    <property type="entry name" value="DUF2232"/>
    <property type="match status" value="1"/>
</dbReference>
<feature type="transmembrane region" description="Helical" evidence="1">
    <location>
        <begin position="289"/>
        <end position="310"/>
    </location>
</feature>
<reference evidence="2 3" key="1">
    <citation type="submission" date="2018-03" db="EMBL/GenBank/DDBJ databases">
        <title>Genome sequence of Moorella humiferrea DSM 23265.</title>
        <authorList>
            <person name="Poehlein A."/>
            <person name="Daniel R."/>
        </authorList>
    </citation>
    <scope>NUCLEOTIDE SEQUENCE [LARGE SCALE GENOMIC DNA]</scope>
    <source>
        <strain evidence="2 3">DSM 23265</strain>
    </source>
</reference>
<feature type="transmembrane region" description="Helical" evidence="1">
    <location>
        <begin position="103"/>
        <end position="125"/>
    </location>
</feature>
<keyword evidence="1" id="KW-0472">Membrane</keyword>
<gene>
    <name evidence="2" type="ORF">MOHU_10810</name>
</gene>
<keyword evidence="3" id="KW-1185">Reference proteome</keyword>
<sequence length="327" mass="35578">MADSRVAALAEGALMAALTVVLVLAGYFIPFLQVITNIIWTVPIVVLIVRRDMRIGAMATVTSALAIAFFTGPLNAVLLFIQFAGLGLVYGYLFKTGAGPGRALVAGGLVSIFSTILSLFVTSLVTGLPLGGILQEFEAAVDHTLDFYRRMGMLEHMARSGMNPEELQAALAGMIGFLKLLLPGILVTASMGAAFVNYLVAARVLHRLELVKEGPPPFRHWQLPWYAVWGVIAGLALWQAGDYYGLPLIYKTGLNILYIYFPFLVGNGLAALSFFLYRLKPGPFIKMLILFAALINLPVVLFSLATLGLFDPFFSNRRRMNPSDKGE</sequence>
<dbReference type="AlphaFoldDB" id="A0A2T0AU23"/>
<keyword evidence="1" id="KW-1133">Transmembrane helix</keyword>
<evidence type="ECO:0008006" key="4">
    <source>
        <dbReference type="Google" id="ProtNLM"/>
    </source>
</evidence>